<dbReference type="Pfam" id="PF00931">
    <property type="entry name" value="NB-ARC"/>
    <property type="match status" value="1"/>
</dbReference>
<evidence type="ECO:0000259" key="6">
    <source>
        <dbReference type="Pfam" id="PF18052"/>
    </source>
</evidence>
<dbReference type="EMBL" id="JBBPBN010000013">
    <property type="protein sequence ID" value="KAK9026623.1"/>
    <property type="molecule type" value="Genomic_DNA"/>
</dbReference>
<dbReference type="Pfam" id="PF23598">
    <property type="entry name" value="LRR_14"/>
    <property type="match status" value="1"/>
</dbReference>
<keyword evidence="1" id="KW-0677">Repeat</keyword>
<organism evidence="8 9">
    <name type="scientific">Hibiscus sabdariffa</name>
    <name type="common">roselle</name>
    <dbReference type="NCBI Taxonomy" id="183260"/>
    <lineage>
        <taxon>Eukaryota</taxon>
        <taxon>Viridiplantae</taxon>
        <taxon>Streptophyta</taxon>
        <taxon>Embryophyta</taxon>
        <taxon>Tracheophyta</taxon>
        <taxon>Spermatophyta</taxon>
        <taxon>Magnoliopsida</taxon>
        <taxon>eudicotyledons</taxon>
        <taxon>Gunneridae</taxon>
        <taxon>Pentapetalae</taxon>
        <taxon>rosids</taxon>
        <taxon>malvids</taxon>
        <taxon>Malvales</taxon>
        <taxon>Malvaceae</taxon>
        <taxon>Malvoideae</taxon>
        <taxon>Hibiscus</taxon>
    </lineage>
</organism>
<evidence type="ECO:0000259" key="7">
    <source>
        <dbReference type="Pfam" id="PF23598"/>
    </source>
</evidence>
<dbReference type="Gene3D" id="3.40.50.300">
    <property type="entry name" value="P-loop containing nucleotide triphosphate hydrolases"/>
    <property type="match status" value="1"/>
</dbReference>
<dbReference type="Pfam" id="PF18052">
    <property type="entry name" value="Rx_N"/>
    <property type="match status" value="1"/>
</dbReference>
<dbReference type="PANTHER" id="PTHR36766">
    <property type="entry name" value="PLANT BROAD-SPECTRUM MILDEW RESISTANCE PROTEIN RPW8"/>
    <property type="match status" value="1"/>
</dbReference>
<dbReference type="SUPFAM" id="SSF52540">
    <property type="entry name" value="P-loop containing nucleoside triphosphate hydrolases"/>
    <property type="match status" value="1"/>
</dbReference>
<evidence type="ECO:0000256" key="1">
    <source>
        <dbReference type="ARBA" id="ARBA00022737"/>
    </source>
</evidence>
<dbReference type="Gene3D" id="1.20.5.4130">
    <property type="match status" value="1"/>
</dbReference>
<sequence length="575" mass="64821">MPAVFAANVAGKVLGKLGSAAFQEICLVWGVQDEFHKLKQVLMAIKAVLVDAEEQQMRNQELTLWLEKFKDACYQVEDLLDEFEIEALRRQVLELGNTGRKVRNLFSTSNPLAFRFRMGRKVRKTNEMLDDIAASKSKFRLHETHEVKSVLHRERETYSFVKASNVIGRDEDKENIIKFLMNTTDGEDIPVLPIVGIGGIGKTALAQLVFHDERVQMHFDLNIWVCVTEDFDVKQLMIKIIKSATGMKCKDMNKEELHKVLLNCLNGNRCLIVLDDVWNEDNKKWIELKDLLASGDEGSKIIVTTRSSNVAIITGSAPQYDLKNLSYGNSLSLFLKLAFRNGEEKQYKNLVRIGEEIVPKCKGVALALKTLGQTAFKLPNSLGHLHTLMVTSEERKASSESLIPTCISKSKHLRVLDFVESSFEQLPNNIRYLKHLRYLSIAGNENIKKIPNFIWNLQSLQALNLGLCKGIEELPKDISLVSLPQGLKHLTSLETLAIASCEKLDLCMGPEVEGMEDALPAWFQHLVSLERLVIRDCPKLPSLPEGMQHLTALKQLEIIECPALSQRCMEGTGED</sequence>
<dbReference type="Gene3D" id="3.80.10.10">
    <property type="entry name" value="Ribonuclease Inhibitor"/>
    <property type="match status" value="1"/>
</dbReference>
<dbReference type="InterPro" id="IPR032675">
    <property type="entry name" value="LRR_dom_sf"/>
</dbReference>
<gene>
    <name evidence="8" type="ORF">V6N11_039458</name>
</gene>
<name>A0ABR2SMW6_9ROSI</name>
<keyword evidence="2" id="KW-0547">Nucleotide-binding</keyword>
<evidence type="ECO:0000313" key="9">
    <source>
        <dbReference type="Proteomes" id="UP001396334"/>
    </source>
</evidence>
<dbReference type="PRINTS" id="PR00364">
    <property type="entry name" value="DISEASERSIST"/>
</dbReference>
<dbReference type="PANTHER" id="PTHR36766:SF61">
    <property type="entry name" value="NB-ARC DOMAIN DISEASE RESISTANCE PROTEIN"/>
    <property type="match status" value="1"/>
</dbReference>
<dbReference type="InterPro" id="IPR041118">
    <property type="entry name" value="Rx_N"/>
</dbReference>
<dbReference type="Proteomes" id="UP001396334">
    <property type="component" value="Unassembled WGS sequence"/>
</dbReference>
<keyword evidence="4" id="KW-0067">ATP-binding</keyword>
<comment type="caution">
    <text evidence="8">The sequence shown here is derived from an EMBL/GenBank/DDBJ whole genome shotgun (WGS) entry which is preliminary data.</text>
</comment>
<dbReference type="InterPro" id="IPR055414">
    <property type="entry name" value="LRR_R13L4/SHOC2-like"/>
</dbReference>
<evidence type="ECO:0000256" key="4">
    <source>
        <dbReference type="ARBA" id="ARBA00022840"/>
    </source>
</evidence>
<evidence type="ECO:0000256" key="2">
    <source>
        <dbReference type="ARBA" id="ARBA00022741"/>
    </source>
</evidence>
<feature type="domain" description="Disease resistance N-terminal" evidence="6">
    <location>
        <begin position="11"/>
        <end position="100"/>
    </location>
</feature>
<evidence type="ECO:0000259" key="5">
    <source>
        <dbReference type="Pfam" id="PF00931"/>
    </source>
</evidence>
<keyword evidence="3" id="KW-0611">Plant defense</keyword>
<reference evidence="8 9" key="1">
    <citation type="journal article" date="2024" name="G3 (Bethesda)">
        <title>Genome assembly of Hibiscus sabdariffa L. provides insights into metabolisms of medicinal natural products.</title>
        <authorList>
            <person name="Kim T."/>
        </authorList>
    </citation>
    <scope>NUCLEOTIDE SEQUENCE [LARGE SCALE GENOMIC DNA]</scope>
    <source>
        <strain evidence="8">TK-2024</strain>
        <tissue evidence="8">Old leaves</tissue>
    </source>
</reference>
<proteinExistence type="predicted"/>
<feature type="domain" description="Disease resistance R13L4/SHOC-2-like LRR" evidence="7">
    <location>
        <begin position="385"/>
        <end position="501"/>
    </location>
</feature>
<dbReference type="InterPro" id="IPR027417">
    <property type="entry name" value="P-loop_NTPase"/>
</dbReference>
<protein>
    <submittedName>
        <fullName evidence="8">Uncharacterized protein</fullName>
    </submittedName>
</protein>
<evidence type="ECO:0000256" key="3">
    <source>
        <dbReference type="ARBA" id="ARBA00022821"/>
    </source>
</evidence>
<evidence type="ECO:0000313" key="8">
    <source>
        <dbReference type="EMBL" id="KAK9026623.1"/>
    </source>
</evidence>
<dbReference type="InterPro" id="IPR002182">
    <property type="entry name" value="NB-ARC"/>
</dbReference>
<dbReference type="SUPFAM" id="SSF52047">
    <property type="entry name" value="RNI-like"/>
    <property type="match status" value="1"/>
</dbReference>
<feature type="domain" description="NB-ARC" evidence="5">
    <location>
        <begin position="170"/>
        <end position="341"/>
    </location>
</feature>
<accession>A0ABR2SMW6</accession>
<keyword evidence="9" id="KW-1185">Reference proteome</keyword>